<feature type="region of interest" description="Disordered" evidence="1">
    <location>
        <begin position="40"/>
        <end position="64"/>
    </location>
</feature>
<evidence type="ECO:0000313" key="2">
    <source>
        <dbReference type="EMBL" id="SVB12138.1"/>
    </source>
</evidence>
<dbReference type="Pfam" id="PF05721">
    <property type="entry name" value="PhyH"/>
    <property type="match status" value="1"/>
</dbReference>
<dbReference type="AlphaFoldDB" id="A0A382BEC0"/>
<dbReference type="PANTHER" id="PTHR20883:SF48">
    <property type="entry name" value="ECTOINE DIOXYGENASE"/>
    <property type="match status" value="1"/>
</dbReference>
<protein>
    <recommendedName>
        <fullName evidence="3">Fe2OG dioxygenase domain-containing protein</fullName>
    </recommendedName>
</protein>
<dbReference type="SUPFAM" id="SSF51197">
    <property type="entry name" value="Clavaminate synthase-like"/>
    <property type="match status" value="1"/>
</dbReference>
<evidence type="ECO:0008006" key="3">
    <source>
        <dbReference type="Google" id="ProtNLM"/>
    </source>
</evidence>
<dbReference type="GO" id="GO:0016491">
    <property type="term" value="F:oxidoreductase activity"/>
    <property type="evidence" value="ECO:0007669"/>
    <property type="project" value="UniProtKB-ARBA"/>
</dbReference>
<proteinExistence type="predicted"/>
<dbReference type="GO" id="GO:0046872">
    <property type="term" value="F:metal ion binding"/>
    <property type="evidence" value="ECO:0007669"/>
    <property type="project" value="UniProtKB-ARBA"/>
</dbReference>
<accession>A0A382BEC0</accession>
<name>A0A382BEC0_9ZZZZ</name>
<organism evidence="2">
    <name type="scientific">marine metagenome</name>
    <dbReference type="NCBI Taxonomy" id="408172"/>
    <lineage>
        <taxon>unclassified sequences</taxon>
        <taxon>metagenomes</taxon>
        <taxon>ecological metagenomes</taxon>
    </lineage>
</organism>
<dbReference type="Gene3D" id="2.60.120.620">
    <property type="entry name" value="q2cbj1_9rhob like domain"/>
    <property type="match status" value="1"/>
</dbReference>
<dbReference type="PANTHER" id="PTHR20883">
    <property type="entry name" value="PHYTANOYL-COA DIOXYGENASE DOMAIN CONTAINING 1"/>
    <property type="match status" value="1"/>
</dbReference>
<gene>
    <name evidence="2" type="ORF">METZ01_LOCUS164992</name>
</gene>
<reference evidence="2" key="1">
    <citation type="submission" date="2018-05" db="EMBL/GenBank/DDBJ databases">
        <authorList>
            <person name="Lanie J.A."/>
            <person name="Ng W.-L."/>
            <person name="Kazmierczak K.M."/>
            <person name="Andrzejewski T.M."/>
            <person name="Davidsen T.M."/>
            <person name="Wayne K.J."/>
            <person name="Tettelin H."/>
            <person name="Glass J.I."/>
            <person name="Rusch D."/>
            <person name="Podicherti R."/>
            <person name="Tsui H.-C.T."/>
            <person name="Winkler M.E."/>
        </authorList>
    </citation>
    <scope>NUCLEOTIDE SEQUENCE</scope>
</reference>
<evidence type="ECO:0000256" key="1">
    <source>
        <dbReference type="SAM" id="MobiDB-lite"/>
    </source>
</evidence>
<sequence>MAKLSKFEIESYQAKGYVIPNHKIPDQMLERLRQALEETIKSNPDVRPEQLASIHTSKAGPSDTKGHSTFLEVALDAGLVDLVSGVLGSNIIMWGAQLFCKPGKDGMEVPMHQDGQYWPIRPLATCTMWLALDSADRDNGCLEVIPGSHKREIHYQHKTEERGDLVLNQSVNDPRIHSLDSEFIELEAGQLSLHDVFLVHGSRPNRSGRRRAGFVVRYMPTSSVLCRDMNIPFAGYPVNWSTKPLWLVSGKDVSGKNDLVIGHS</sequence>
<dbReference type="EMBL" id="UINC01029433">
    <property type="protein sequence ID" value="SVB12138.1"/>
    <property type="molecule type" value="Genomic_DNA"/>
</dbReference>
<dbReference type="InterPro" id="IPR008775">
    <property type="entry name" value="Phytyl_CoA_dOase-like"/>
</dbReference>